<accession>A0ABU3Q9Z2</accession>
<feature type="region of interest" description="Disordered" evidence="3">
    <location>
        <begin position="206"/>
        <end position="236"/>
    </location>
</feature>
<dbReference type="RefSeq" id="WP_315727315.1">
    <property type="nucleotide sequence ID" value="NZ_JAVUPU010000007.1"/>
</dbReference>
<feature type="compositionally biased region" description="Low complexity" evidence="3">
    <location>
        <begin position="210"/>
        <end position="228"/>
    </location>
</feature>
<dbReference type="InterPro" id="IPR001647">
    <property type="entry name" value="HTH_TetR"/>
</dbReference>
<evidence type="ECO:0000256" key="3">
    <source>
        <dbReference type="SAM" id="MobiDB-lite"/>
    </source>
</evidence>
<name>A0ABU3Q9Z2_9SPHN</name>
<reference evidence="5 6" key="1">
    <citation type="submission" date="2023-05" db="EMBL/GenBank/DDBJ databases">
        <authorList>
            <person name="Guo Y."/>
        </authorList>
    </citation>
    <scope>NUCLEOTIDE SEQUENCE [LARGE SCALE GENOMIC DNA]</scope>
    <source>
        <strain evidence="5 6">GR2756</strain>
    </source>
</reference>
<evidence type="ECO:0000313" key="5">
    <source>
        <dbReference type="EMBL" id="MDT9600217.1"/>
    </source>
</evidence>
<sequence>MGVNGRRLTRDDWVTVARKALVASGIDDVKVDVLARRLKVTRGSFYWHFKNRQDLLDALLEDWEVNNRREIAQIVARVADEASGLSEVFRIWYSEDPGYPSFDLAIRVWARKSRKVAKIVHQIDNQWIALFQSYFERSGMKPPESFVRARIIHFHQVGYYALGIAESIGDRLNLAPYYYEALLGTPPPEEMLNMLAAMSPAKAKAKAKPKAGAAAKPKPAGRAAAARKVATRKAAK</sequence>
<dbReference type="Gene3D" id="1.10.357.10">
    <property type="entry name" value="Tetracycline Repressor, domain 2"/>
    <property type="match status" value="1"/>
</dbReference>
<dbReference type="PANTHER" id="PTHR30055:SF239">
    <property type="entry name" value="TRANSCRIPTIONAL REGULATORY PROTEIN"/>
    <property type="match status" value="1"/>
</dbReference>
<feature type="domain" description="HTH tetR-type" evidence="4">
    <location>
        <begin position="7"/>
        <end position="67"/>
    </location>
</feature>
<dbReference type="InterPro" id="IPR050109">
    <property type="entry name" value="HTH-type_TetR-like_transc_reg"/>
</dbReference>
<feature type="DNA-binding region" description="H-T-H motif" evidence="2">
    <location>
        <begin position="30"/>
        <end position="49"/>
    </location>
</feature>
<proteinExistence type="predicted"/>
<protein>
    <submittedName>
        <fullName evidence="5">TetR/AcrR family transcriptional regulator</fullName>
    </submittedName>
</protein>
<evidence type="ECO:0000256" key="1">
    <source>
        <dbReference type="ARBA" id="ARBA00023125"/>
    </source>
</evidence>
<evidence type="ECO:0000256" key="2">
    <source>
        <dbReference type="PROSITE-ProRule" id="PRU00335"/>
    </source>
</evidence>
<dbReference type="PROSITE" id="PS50977">
    <property type="entry name" value="HTH_TETR_2"/>
    <property type="match status" value="1"/>
</dbReference>
<dbReference type="SUPFAM" id="SSF46689">
    <property type="entry name" value="Homeodomain-like"/>
    <property type="match status" value="1"/>
</dbReference>
<dbReference type="InterPro" id="IPR009057">
    <property type="entry name" value="Homeodomain-like_sf"/>
</dbReference>
<dbReference type="Pfam" id="PF00440">
    <property type="entry name" value="TetR_N"/>
    <property type="match status" value="1"/>
</dbReference>
<comment type="caution">
    <text evidence="5">The sequence shown here is derived from an EMBL/GenBank/DDBJ whole genome shotgun (WGS) entry which is preliminary data.</text>
</comment>
<gene>
    <name evidence="5" type="ORF">RQX22_14745</name>
</gene>
<dbReference type="PANTHER" id="PTHR30055">
    <property type="entry name" value="HTH-TYPE TRANSCRIPTIONAL REGULATOR RUTR"/>
    <property type="match status" value="1"/>
</dbReference>
<evidence type="ECO:0000259" key="4">
    <source>
        <dbReference type="PROSITE" id="PS50977"/>
    </source>
</evidence>
<organism evidence="5 6">
    <name type="scientific">Sphingosinicella rhizophila</name>
    <dbReference type="NCBI Taxonomy" id="3050082"/>
    <lineage>
        <taxon>Bacteria</taxon>
        <taxon>Pseudomonadati</taxon>
        <taxon>Pseudomonadota</taxon>
        <taxon>Alphaproteobacteria</taxon>
        <taxon>Sphingomonadales</taxon>
        <taxon>Sphingosinicellaceae</taxon>
        <taxon>Sphingosinicella</taxon>
    </lineage>
</organism>
<dbReference type="Proteomes" id="UP001259572">
    <property type="component" value="Unassembled WGS sequence"/>
</dbReference>
<keyword evidence="6" id="KW-1185">Reference proteome</keyword>
<keyword evidence="1 2" id="KW-0238">DNA-binding</keyword>
<evidence type="ECO:0000313" key="6">
    <source>
        <dbReference type="Proteomes" id="UP001259572"/>
    </source>
</evidence>
<dbReference type="EMBL" id="JAVUPU010000007">
    <property type="protein sequence ID" value="MDT9600217.1"/>
    <property type="molecule type" value="Genomic_DNA"/>
</dbReference>